<sequence>MIAPEGIRDGRHYAEALYTFAGEGVEDLPFKKGDLIEVLDCADANWWRGKILDTNEDGLFPACLVKFTEAPAAQGAMKTAERLARLSDVLTPAYAKQSSGLSSANAKSAKDPNASDSIESLLLNLANNEMQVQQQKIQAHMPQRPTRMKLLYEDHSRPGSSVGRNNSALAGAYSESAQVQQKAQTKPVPQVPDLSMSQIGLWDPSSRASTTRSSGAVSYNSSFTSSMESMRETAVRTEEAAKNRSSGSMLFGPRGMPAANASRSSSRVQESLPPKSGHSTIRSSYTASSSQEALSHQASLSSLYSLSDVAGTVSSNGKRASARAAHEAAISEARQLMEGIPSPIEHGRGVPHEAEYLFDDDDDDDENICNNNVDGKYAPVDTTKFQAMMSPSSENSARFVSYASTMSSQGSSVAESTKSKRVPVATASARSSMVSDASSSGLAGLNRISIGDLGQLHRSWYSSTDSLNLAGGGGPRGVELDEGPVDNSEMPYSSASARLPNKHAASSSMERLDTSSKNHASTEGQPSQQQQQQEKYVGNYDTRYDIATDFQRMMNLSSTDSQSYYGSSVSDTRAASSAMTEIPASSGPMRAASQMQQHPMQVQNQIPGHYQQPQQVAYQQQYLQPQQMMVGTAPSVPPAPMGYHMASGIMAPPVNAGMVQPGYSVPAYDGVDHNGRPYSAYSQQSYVPPQHQQLFYQQVPITAAGGMATMAPYGAPVARAVVTPEQIHGGYYDSMHVAQQPQQQPQPIPQLVGQNLYRQDQNARPVSVVSSMPPGHNLGYAPVAPSVAAVPTMPASNMARPRSYTAGFQQPVDVYSNEASLHQPNLKQSASDVGLQQQGQAGGIPIPTRRDHATTGGHGMQRPASLAGTGMANVDSHSRRMVSADVDQSLRISTTPAGFDTMSSTPPASFARRDGGMSPFPSNVGPSPPNTMSAKPNANGRGDQDMTAHDEFIEDVDPVLLQPLPANVTPINYVKMTRPVFKFGGQISHPDAVNWSKVDRQMAMLKSLSLNLTVDVLATMHIGRPFDTPIEQVRAAFIWIASNIQYDPSVAESNEEFEQQEAPSAVLQRRRSRGPGFAYLFDMVMSALGIESHAVRGYLRQPLDTYEGAVMPAANHVWNVVCLNGEYRLVDTACASKSHPLNAESKTDAWFFMASPKDAIFTHFPLTAANQFVDPVVPLPVFWMLPYVRPTYFQAKVKLLNLPLAPRLELRDDQVTPLVLCVRDSTLSVFAEVELHDPNGSGRIVARQPLLAQCMDYKGKRMVKVLAGVRGADVRGLIKIYCGTRLPLQPKRPGDAASSQSPGKTQKVLGFLQSAKDRRSLIHDYSRVKDVDEEGSIKTVATAKTFPLACVLPVVHYGRNNAPTFVQPNAAAPNEFYIKEPTDGQLHLGESISFHLLPVGDERLFHLQLRSPSGQQQKFIYQPSDQGYILRHTVKERGAWIIVYHTDTDGWLPIASYNCI</sequence>
<name>A0A9W8EHH5_9FUNG</name>
<evidence type="ECO:0000256" key="1">
    <source>
        <dbReference type="ARBA" id="ARBA00022443"/>
    </source>
</evidence>
<dbReference type="Gene3D" id="3.10.620.30">
    <property type="match status" value="1"/>
</dbReference>
<dbReference type="PANTHER" id="PTHR46333">
    <property type="entry name" value="CYTOKINESIS PROTEIN 3"/>
    <property type="match status" value="1"/>
</dbReference>
<dbReference type="InterPro" id="IPR036028">
    <property type="entry name" value="SH3-like_dom_sf"/>
</dbReference>
<feature type="region of interest" description="Disordered" evidence="3">
    <location>
        <begin position="472"/>
        <end position="536"/>
    </location>
</feature>
<proteinExistence type="predicted"/>
<evidence type="ECO:0000256" key="3">
    <source>
        <dbReference type="SAM" id="MobiDB-lite"/>
    </source>
</evidence>
<feature type="compositionally biased region" description="Polar residues" evidence="3">
    <location>
        <begin position="219"/>
        <end position="228"/>
    </location>
</feature>
<keyword evidence="1 2" id="KW-0728">SH3 domain</keyword>
<dbReference type="SMART" id="SM00326">
    <property type="entry name" value="SH3"/>
    <property type="match status" value="1"/>
</dbReference>
<feature type="compositionally biased region" description="Polar residues" evidence="3">
    <location>
        <begin position="517"/>
        <end position="527"/>
    </location>
</feature>
<keyword evidence="6" id="KW-1185">Reference proteome</keyword>
<dbReference type="Pfam" id="PF00018">
    <property type="entry name" value="SH3_1"/>
    <property type="match status" value="1"/>
</dbReference>
<dbReference type="PROSITE" id="PS50002">
    <property type="entry name" value="SH3"/>
    <property type="match status" value="1"/>
</dbReference>
<dbReference type="OrthoDB" id="6129702at2759"/>
<feature type="region of interest" description="Disordered" evidence="3">
    <location>
        <begin position="824"/>
        <end position="874"/>
    </location>
</feature>
<feature type="compositionally biased region" description="Low complexity" evidence="3">
    <location>
        <begin position="279"/>
        <end position="288"/>
    </location>
</feature>
<dbReference type="SMART" id="SM00460">
    <property type="entry name" value="TGc"/>
    <property type="match status" value="1"/>
</dbReference>
<comment type="caution">
    <text evidence="5">The sequence shown here is derived from an EMBL/GenBank/DDBJ whole genome shotgun (WGS) entry which is preliminary data.</text>
</comment>
<evidence type="ECO:0000259" key="4">
    <source>
        <dbReference type="PROSITE" id="PS50002"/>
    </source>
</evidence>
<feature type="domain" description="SH3" evidence="4">
    <location>
        <begin position="9"/>
        <end position="70"/>
    </location>
</feature>
<feature type="region of interest" description="Disordered" evidence="3">
    <location>
        <begin position="916"/>
        <end position="942"/>
    </location>
</feature>
<dbReference type="PANTHER" id="PTHR46333:SF2">
    <property type="entry name" value="CYTOKINESIS PROTEIN 3"/>
    <property type="match status" value="1"/>
</dbReference>
<dbReference type="CDD" id="cd00174">
    <property type="entry name" value="SH3"/>
    <property type="match status" value="1"/>
</dbReference>
<feature type="region of interest" description="Disordered" evidence="3">
    <location>
        <begin position="173"/>
        <end position="288"/>
    </location>
</feature>
<dbReference type="InterPro" id="IPR002931">
    <property type="entry name" value="Transglutaminase-like"/>
</dbReference>
<dbReference type="InterPro" id="IPR052557">
    <property type="entry name" value="CAP/Cytokinesis_protein"/>
</dbReference>
<dbReference type="Gene3D" id="2.30.30.40">
    <property type="entry name" value="SH3 Domains"/>
    <property type="match status" value="1"/>
</dbReference>
<dbReference type="InterPro" id="IPR001452">
    <property type="entry name" value="SH3_domain"/>
</dbReference>
<feature type="compositionally biased region" description="Low complexity" evidence="3">
    <location>
        <begin position="205"/>
        <end position="218"/>
    </location>
</feature>
<dbReference type="SUPFAM" id="SSF54001">
    <property type="entry name" value="Cysteine proteinases"/>
    <property type="match status" value="1"/>
</dbReference>
<evidence type="ECO:0000256" key="2">
    <source>
        <dbReference type="PROSITE-ProRule" id="PRU00192"/>
    </source>
</evidence>
<dbReference type="SUPFAM" id="SSF50044">
    <property type="entry name" value="SH3-domain"/>
    <property type="match status" value="1"/>
</dbReference>
<feature type="compositionally biased region" description="Basic and acidic residues" evidence="3">
    <location>
        <begin position="229"/>
        <end position="242"/>
    </location>
</feature>
<protein>
    <recommendedName>
        <fullName evidence="4">SH3 domain-containing protein</fullName>
    </recommendedName>
</protein>
<feature type="compositionally biased region" description="Polar residues" evidence="3">
    <location>
        <begin position="920"/>
        <end position="936"/>
    </location>
</feature>
<dbReference type="GO" id="GO:0140278">
    <property type="term" value="P:mitotic division septum assembly"/>
    <property type="evidence" value="ECO:0007669"/>
    <property type="project" value="TreeGrafter"/>
</dbReference>
<reference evidence="5" key="1">
    <citation type="submission" date="2022-07" db="EMBL/GenBank/DDBJ databases">
        <title>Phylogenomic reconstructions and comparative analyses of Kickxellomycotina fungi.</title>
        <authorList>
            <person name="Reynolds N.K."/>
            <person name="Stajich J.E."/>
            <person name="Barry K."/>
            <person name="Grigoriev I.V."/>
            <person name="Crous P."/>
            <person name="Smith M.E."/>
        </authorList>
    </citation>
    <scope>NUCLEOTIDE SEQUENCE</scope>
    <source>
        <strain evidence="5">IMI 214461</strain>
    </source>
</reference>
<evidence type="ECO:0000313" key="5">
    <source>
        <dbReference type="EMBL" id="KAJ2007344.1"/>
    </source>
</evidence>
<dbReference type="GO" id="GO:0110085">
    <property type="term" value="C:mitotic actomyosin contractile ring"/>
    <property type="evidence" value="ECO:0007669"/>
    <property type="project" value="TreeGrafter"/>
</dbReference>
<organism evidence="5 6">
    <name type="scientific">Coemansia thaxteri</name>
    <dbReference type="NCBI Taxonomy" id="2663907"/>
    <lineage>
        <taxon>Eukaryota</taxon>
        <taxon>Fungi</taxon>
        <taxon>Fungi incertae sedis</taxon>
        <taxon>Zoopagomycota</taxon>
        <taxon>Kickxellomycotina</taxon>
        <taxon>Kickxellomycetes</taxon>
        <taxon>Kickxellales</taxon>
        <taxon>Kickxellaceae</taxon>
        <taxon>Coemansia</taxon>
    </lineage>
</organism>
<feature type="compositionally biased region" description="Polar residues" evidence="3">
    <location>
        <begin position="175"/>
        <end position="184"/>
    </location>
</feature>
<evidence type="ECO:0000313" key="6">
    <source>
        <dbReference type="Proteomes" id="UP001150907"/>
    </source>
</evidence>
<dbReference type="Proteomes" id="UP001150907">
    <property type="component" value="Unassembled WGS sequence"/>
</dbReference>
<dbReference type="InterPro" id="IPR038765">
    <property type="entry name" value="Papain-like_cys_pep_sf"/>
</dbReference>
<dbReference type="EMBL" id="JANBQF010000029">
    <property type="protein sequence ID" value="KAJ2007344.1"/>
    <property type="molecule type" value="Genomic_DNA"/>
</dbReference>
<gene>
    <name evidence="5" type="ORF">H4R26_000826</name>
</gene>
<accession>A0A9W8EHH5</accession>
<dbReference type="Pfam" id="PF01841">
    <property type="entry name" value="Transglut_core"/>
    <property type="match status" value="1"/>
</dbReference>